<dbReference type="EMBL" id="JACVVK020000085">
    <property type="protein sequence ID" value="KAK7494222.1"/>
    <property type="molecule type" value="Genomic_DNA"/>
</dbReference>
<sequence length="109" mass="11978">MVSLILPPLQLPVDLHKLSCYCLRALYGLWLRLVCNVPTNVRCQCCLPLLNSIFPVPISERGGETCVNAVMIITSVVTGLMLRICSLPASEVTIVVDTRTQLTHMTTVP</sequence>
<evidence type="ECO:0000313" key="2">
    <source>
        <dbReference type="Proteomes" id="UP001519460"/>
    </source>
</evidence>
<evidence type="ECO:0000313" key="1">
    <source>
        <dbReference type="EMBL" id="KAK7494222.1"/>
    </source>
</evidence>
<keyword evidence="2" id="KW-1185">Reference proteome</keyword>
<dbReference type="Proteomes" id="UP001519460">
    <property type="component" value="Unassembled WGS sequence"/>
</dbReference>
<organism evidence="1 2">
    <name type="scientific">Batillaria attramentaria</name>
    <dbReference type="NCBI Taxonomy" id="370345"/>
    <lineage>
        <taxon>Eukaryota</taxon>
        <taxon>Metazoa</taxon>
        <taxon>Spiralia</taxon>
        <taxon>Lophotrochozoa</taxon>
        <taxon>Mollusca</taxon>
        <taxon>Gastropoda</taxon>
        <taxon>Caenogastropoda</taxon>
        <taxon>Sorbeoconcha</taxon>
        <taxon>Cerithioidea</taxon>
        <taxon>Batillariidae</taxon>
        <taxon>Batillaria</taxon>
    </lineage>
</organism>
<gene>
    <name evidence="1" type="ORF">BaRGS_00014504</name>
</gene>
<name>A0ABD0L483_9CAEN</name>
<accession>A0ABD0L483</accession>
<protein>
    <submittedName>
        <fullName evidence="1">Uncharacterized protein</fullName>
    </submittedName>
</protein>
<comment type="caution">
    <text evidence="1">The sequence shown here is derived from an EMBL/GenBank/DDBJ whole genome shotgun (WGS) entry which is preliminary data.</text>
</comment>
<reference evidence="1 2" key="1">
    <citation type="journal article" date="2023" name="Sci. Data">
        <title>Genome assembly of the Korean intertidal mud-creeper Batillaria attramentaria.</title>
        <authorList>
            <person name="Patra A.K."/>
            <person name="Ho P.T."/>
            <person name="Jun S."/>
            <person name="Lee S.J."/>
            <person name="Kim Y."/>
            <person name="Won Y.J."/>
        </authorList>
    </citation>
    <scope>NUCLEOTIDE SEQUENCE [LARGE SCALE GENOMIC DNA]</scope>
    <source>
        <strain evidence="1">Wonlab-2016</strain>
    </source>
</reference>
<dbReference type="AlphaFoldDB" id="A0ABD0L483"/>
<proteinExistence type="predicted"/>